<evidence type="ECO:0000256" key="1">
    <source>
        <dbReference type="ARBA" id="ARBA00022659"/>
    </source>
</evidence>
<reference evidence="11" key="1">
    <citation type="submission" date="2020-06" db="EMBL/GenBank/DDBJ databases">
        <title>Draft genome of Bugula neritina, a colonial animal packing powerful symbionts and potential medicines.</title>
        <authorList>
            <person name="Rayko M."/>
        </authorList>
    </citation>
    <scope>NUCLEOTIDE SEQUENCE [LARGE SCALE GENOMIC DNA]</scope>
    <source>
        <strain evidence="11">Kwan_BN1</strain>
    </source>
</reference>
<dbReference type="CDD" id="cd00033">
    <property type="entry name" value="CCP"/>
    <property type="match status" value="4"/>
</dbReference>
<evidence type="ECO:0000313" key="11">
    <source>
        <dbReference type="EMBL" id="KAF6036329.1"/>
    </source>
</evidence>
<name>A0A7J7KCH2_BUGNE</name>
<keyword evidence="2" id="KW-0732">Signal</keyword>
<dbReference type="Gene3D" id="2.10.70.10">
    <property type="entry name" value="Complement Module, domain 1"/>
    <property type="match status" value="6"/>
</dbReference>
<dbReference type="PROSITE" id="PS50041">
    <property type="entry name" value="C_TYPE_LECTIN_2"/>
    <property type="match status" value="2"/>
</dbReference>
<feature type="domain" description="Sushi" evidence="10">
    <location>
        <begin position="626"/>
        <end position="691"/>
    </location>
</feature>
<feature type="disulfide bond" evidence="6">
    <location>
        <begin position="239"/>
        <end position="282"/>
    </location>
</feature>
<dbReference type="PANTHER" id="PTHR19325">
    <property type="entry name" value="COMPLEMENT COMPONENT-RELATED SUSHI DOMAIN-CONTAINING"/>
    <property type="match status" value="1"/>
</dbReference>
<feature type="domain" description="Sushi" evidence="10">
    <location>
        <begin position="563"/>
        <end position="625"/>
    </location>
</feature>
<feature type="domain" description="Sushi" evidence="10">
    <location>
        <begin position="692"/>
        <end position="753"/>
    </location>
</feature>
<keyword evidence="8" id="KW-0812">Transmembrane</keyword>
<evidence type="ECO:0000259" key="10">
    <source>
        <dbReference type="PROSITE" id="PS50923"/>
    </source>
</evidence>
<keyword evidence="8" id="KW-1133">Transmembrane helix</keyword>
<organism evidence="11 12">
    <name type="scientific">Bugula neritina</name>
    <name type="common">Brown bryozoan</name>
    <name type="synonym">Sertularia neritina</name>
    <dbReference type="NCBI Taxonomy" id="10212"/>
    <lineage>
        <taxon>Eukaryota</taxon>
        <taxon>Metazoa</taxon>
        <taxon>Spiralia</taxon>
        <taxon>Lophotrochozoa</taxon>
        <taxon>Bryozoa</taxon>
        <taxon>Gymnolaemata</taxon>
        <taxon>Cheilostomatida</taxon>
        <taxon>Flustrina</taxon>
        <taxon>Buguloidea</taxon>
        <taxon>Bugulidae</taxon>
        <taxon>Bugula</taxon>
    </lineage>
</organism>
<dbReference type="SUPFAM" id="SSF57535">
    <property type="entry name" value="Complement control module/SCR domain"/>
    <property type="match status" value="7"/>
</dbReference>
<dbReference type="InterPro" id="IPR018378">
    <property type="entry name" value="C-type_lectin_CS"/>
</dbReference>
<evidence type="ECO:0000256" key="2">
    <source>
        <dbReference type="ARBA" id="ARBA00022729"/>
    </source>
</evidence>
<protein>
    <submittedName>
        <fullName evidence="11">SVEP1</fullName>
    </submittedName>
</protein>
<dbReference type="InterPro" id="IPR035976">
    <property type="entry name" value="Sushi/SCR/CCP_sf"/>
</dbReference>
<dbReference type="OrthoDB" id="8961654at2759"/>
<evidence type="ECO:0000256" key="3">
    <source>
        <dbReference type="ARBA" id="ARBA00022737"/>
    </source>
</evidence>
<feature type="domain" description="C-type lectin" evidence="9">
    <location>
        <begin position="12"/>
        <end position="105"/>
    </location>
</feature>
<keyword evidence="8" id="KW-0472">Membrane</keyword>
<feature type="domain" description="Sushi" evidence="10">
    <location>
        <begin position="128"/>
        <end position="188"/>
    </location>
</feature>
<feature type="disulfide bond" evidence="6">
    <location>
        <begin position="130"/>
        <end position="173"/>
    </location>
</feature>
<keyword evidence="3" id="KW-0677">Repeat</keyword>
<dbReference type="InterPro" id="IPR001304">
    <property type="entry name" value="C-type_lectin-like"/>
</dbReference>
<sequence length="1000" mass="111078">MSGDGIQQAFVVNNICFWVYDSGNFSDWNTAVAACAATAGSLAVLDSDATNTAVAALLTRPAFIGYHKSIDGTWGWTNGSSAYIHSYTETGTPHMALLDTTGDWEMTHIDAKKYVYDILCSLERDPYLRCPDVFVFASSQDNQMPLYSGQSVTFTCDDGYHVTVGIDEQTLYCLSGNKWSFPARDCKRINSEDHFVGDKVTYTCTNDTWFAPGVSRKRFTCEGDGYWDPPLEPCTFVRCGPPPELFYGMLDNTVTLYGHTITYTCISGYKFADDSLSKTITCQGTGPTWAPSSEIAAFNCTAIQCPNLPETGSSTFERNGPQGMAVGSYQVWYCEEGTAQADGEVGTSALCLQSLSDDFDNDWDRAIPDCITVGCDGLTVAEANTSLVLPKYNYEQALYYNCTNEGFVFPGGETAMTINCESDEQWDYEIPLSGCHESGCEKGWVKYNEACYFFSDGNALGLRYEYAEETCNYRYSNLAMVTSEKEAAWIATQTYDKYEQDFWIGYHENYLKEWVWKGGKENNFTKFAEGYPEFYKCARTSVKGFWKDRNCDELLPYICKKSAICGPAPEIAHGSAISLPEFPVDAGTKITYSCDTNYVFKGIGQNLTIQCEEGGFWSKISNCVPTSCPLLNLDEQEVKNAWFDTTNNRVGSQVTFTCHDGMLFPDGNRQKTIECLSDGTWNNTRLRKCKKFKCPQPALPDTTPKNTPGFDELGDMNYYSCEPGYSFPDGEVEKLFWCSRDGIWLPTGLSCVRRSCPIYTVPHATVTPEQGVYEDEIVVECNPGYKFPDESTKKILTCEVTGEWSDELPACIATKCEGPKPPDVEGAYRDTDVIQSGTAVNYTCLDDLVFINGDKYRIATCDIVTLQWLNVPTDCVDEAVIIKSGHTYPPEEAKSGPAYGTIGLTLIGTLIVVILVLDLGTLSRFIPCGKSSSTADNLVELESQGQTEVKRKPKTKIKKQKTERQTSGRKSSAPPDSKSQNTSQEKEEENSDSETDEDEW</sequence>
<feature type="domain" description="Sushi" evidence="10">
    <location>
        <begin position="237"/>
        <end position="302"/>
    </location>
</feature>
<dbReference type="InterPro" id="IPR016187">
    <property type="entry name" value="CTDL_fold"/>
</dbReference>
<evidence type="ECO:0000313" key="12">
    <source>
        <dbReference type="Proteomes" id="UP000593567"/>
    </source>
</evidence>
<keyword evidence="4 6" id="KW-1015">Disulfide bond</keyword>
<gene>
    <name evidence="11" type="ORF">EB796_005353</name>
</gene>
<dbReference type="InterPro" id="IPR050350">
    <property type="entry name" value="Compl-Cell_Adhes-Reg"/>
</dbReference>
<feature type="transmembrane region" description="Helical" evidence="8">
    <location>
        <begin position="898"/>
        <end position="917"/>
    </location>
</feature>
<dbReference type="CDD" id="cd00037">
    <property type="entry name" value="CLECT"/>
    <property type="match status" value="1"/>
</dbReference>
<accession>A0A7J7KCH2</accession>
<evidence type="ECO:0000256" key="4">
    <source>
        <dbReference type="ARBA" id="ARBA00023157"/>
    </source>
</evidence>
<dbReference type="Pfam" id="PF00084">
    <property type="entry name" value="Sushi"/>
    <property type="match status" value="5"/>
</dbReference>
<feature type="region of interest" description="Disordered" evidence="7">
    <location>
        <begin position="942"/>
        <end position="1000"/>
    </location>
</feature>
<dbReference type="PANTHER" id="PTHR19325:SF575">
    <property type="entry name" value="LOCOMOTION-RELATED PROTEIN HIKARU GENKI"/>
    <property type="match status" value="1"/>
</dbReference>
<dbReference type="SMART" id="SM00034">
    <property type="entry name" value="CLECT"/>
    <property type="match status" value="2"/>
</dbReference>
<feature type="domain" description="Sushi" evidence="10">
    <location>
        <begin position="754"/>
        <end position="813"/>
    </location>
</feature>
<dbReference type="SMART" id="SM00032">
    <property type="entry name" value="CCP"/>
    <property type="match status" value="10"/>
</dbReference>
<feature type="compositionally biased region" description="Acidic residues" evidence="7">
    <location>
        <begin position="986"/>
        <end position="1000"/>
    </location>
</feature>
<dbReference type="SUPFAM" id="SSF56436">
    <property type="entry name" value="C-type lectin-like"/>
    <property type="match status" value="2"/>
</dbReference>
<comment type="caution">
    <text evidence="11">The sequence shown here is derived from an EMBL/GenBank/DDBJ whole genome shotgun (WGS) entry which is preliminary data.</text>
</comment>
<dbReference type="InterPro" id="IPR016186">
    <property type="entry name" value="C-type_lectin-like/link_sf"/>
</dbReference>
<dbReference type="EMBL" id="VXIV02000745">
    <property type="protein sequence ID" value="KAF6036329.1"/>
    <property type="molecule type" value="Genomic_DNA"/>
</dbReference>
<evidence type="ECO:0000256" key="6">
    <source>
        <dbReference type="PROSITE-ProRule" id="PRU00302"/>
    </source>
</evidence>
<comment type="caution">
    <text evidence="6">Lacks conserved residue(s) required for the propagation of feature annotation.</text>
</comment>
<dbReference type="PROSITE" id="PS50923">
    <property type="entry name" value="SUSHI"/>
    <property type="match status" value="6"/>
</dbReference>
<dbReference type="AlphaFoldDB" id="A0A7J7KCH2"/>
<dbReference type="Proteomes" id="UP000593567">
    <property type="component" value="Unassembled WGS sequence"/>
</dbReference>
<dbReference type="InterPro" id="IPR000436">
    <property type="entry name" value="Sushi_SCR_CCP_dom"/>
</dbReference>
<proteinExistence type="predicted"/>
<feature type="domain" description="C-type lectin" evidence="9">
    <location>
        <begin position="447"/>
        <end position="560"/>
    </location>
</feature>
<keyword evidence="5" id="KW-0325">Glycoprotein</keyword>
<evidence type="ECO:0000259" key="9">
    <source>
        <dbReference type="PROSITE" id="PS50041"/>
    </source>
</evidence>
<dbReference type="Gene3D" id="3.10.100.10">
    <property type="entry name" value="Mannose-Binding Protein A, subunit A"/>
    <property type="match status" value="2"/>
</dbReference>
<evidence type="ECO:0000256" key="5">
    <source>
        <dbReference type="ARBA" id="ARBA00023180"/>
    </source>
</evidence>
<keyword evidence="12" id="KW-1185">Reference proteome</keyword>
<evidence type="ECO:0000256" key="7">
    <source>
        <dbReference type="SAM" id="MobiDB-lite"/>
    </source>
</evidence>
<evidence type="ECO:0000256" key="8">
    <source>
        <dbReference type="SAM" id="Phobius"/>
    </source>
</evidence>
<dbReference type="Pfam" id="PF00059">
    <property type="entry name" value="Lectin_C"/>
    <property type="match status" value="2"/>
</dbReference>
<keyword evidence="1 6" id="KW-0768">Sushi</keyword>
<dbReference type="PROSITE" id="PS00615">
    <property type="entry name" value="C_TYPE_LECTIN_1"/>
    <property type="match status" value="1"/>
</dbReference>